<feature type="binding site" evidence="7">
    <location>
        <position position="189"/>
    </location>
    <ligand>
        <name>Zn(2+)</name>
        <dbReference type="ChEBI" id="CHEBI:29105"/>
    </ligand>
</feature>
<feature type="domain" description="Amidohydrolase-related" evidence="8">
    <location>
        <begin position="40"/>
        <end position="359"/>
    </location>
</feature>
<gene>
    <name evidence="9" type="ORF">BTJ39_21925</name>
</gene>
<evidence type="ECO:0000313" key="10">
    <source>
        <dbReference type="Proteomes" id="UP000190667"/>
    </source>
</evidence>
<evidence type="ECO:0000256" key="7">
    <source>
        <dbReference type="PIRSR" id="PIRSR038994-3"/>
    </source>
</evidence>
<dbReference type="Proteomes" id="UP000190667">
    <property type="component" value="Unassembled WGS sequence"/>
</dbReference>
<dbReference type="PANTHER" id="PTHR11113:SF14">
    <property type="entry name" value="N-ACETYLGLUCOSAMINE-6-PHOSPHATE DEACETYLASE"/>
    <property type="match status" value="1"/>
</dbReference>
<name>A0A1S8YCA2_9GAMM</name>
<evidence type="ECO:0000256" key="4">
    <source>
        <dbReference type="PIRNR" id="PIRNR038994"/>
    </source>
</evidence>
<dbReference type="EMBL" id="MRUL01000026">
    <property type="protein sequence ID" value="OON36447.1"/>
    <property type="molecule type" value="Genomic_DNA"/>
</dbReference>
<dbReference type="PANTHER" id="PTHR11113">
    <property type="entry name" value="N-ACETYLGLUCOSAMINE-6-PHOSPHATE DEACETYLASE"/>
    <property type="match status" value="1"/>
</dbReference>
<evidence type="ECO:0000256" key="2">
    <source>
        <dbReference type="ARBA" id="ARBA00022723"/>
    </source>
</evidence>
<evidence type="ECO:0000256" key="5">
    <source>
        <dbReference type="PIRSR" id="PIRSR038994-1"/>
    </source>
</evidence>
<feature type="binding site" evidence="6">
    <location>
        <begin position="213"/>
        <end position="214"/>
    </location>
    <ligand>
        <name>substrate</name>
    </ligand>
</feature>
<dbReference type="SUPFAM" id="SSF51556">
    <property type="entry name" value="Metallo-dependent hydrolases"/>
    <property type="match status" value="1"/>
</dbReference>
<feature type="binding site" evidence="7">
    <location>
        <position position="121"/>
    </location>
    <ligand>
        <name>Zn(2+)</name>
        <dbReference type="ChEBI" id="CHEBI:29105"/>
    </ligand>
</feature>
<feature type="binding site" evidence="7">
    <location>
        <position position="210"/>
    </location>
    <ligand>
        <name>Zn(2+)</name>
        <dbReference type="ChEBI" id="CHEBI:29105"/>
    </ligand>
</feature>
<dbReference type="GO" id="GO:0008448">
    <property type="term" value="F:N-acetylglucosamine-6-phosphate deacetylase activity"/>
    <property type="evidence" value="ECO:0007669"/>
    <property type="project" value="InterPro"/>
</dbReference>
<comment type="cofactor">
    <cofactor evidence="7">
        <name>a divalent metal cation</name>
        <dbReference type="ChEBI" id="CHEBI:60240"/>
    </cofactor>
    <text evidence="7">Binds 1 divalent metal cation per subunit.</text>
</comment>
<evidence type="ECO:0000259" key="8">
    <source>
        <dbReference type="Pfam" id="PF01979"/>
    </source>
</evidence>
<feature type="binding site" evidence="6">
    <location>
        <begin position="304"/>
        <end position="306"/>
    </location>
    <ligand>
        <name>substrate</name>
    </ligand>
</feature>
<dbReference type="Gene3D" id="3.20.20.140">
    <property type="entry name" value="Metal-dependent hydrolases"/>
    <property type="match status" value="1"/>
</dbReference>
<dbReference type="OrthoDB" id="9776488at2"/>
<feature type="binding site" evidence="6">
    <location>
        <position position="221"/>
    </location>
    <ligand>
        <name>substrate</name>
    </ligand>
</feature>
<comment type="caution">
    <text evidence="9">The sequence shown here is derived from an EMBL/GenBank/DDBJ whole genome shotgun (WGS) entry which is preliminary data.</text>
</comment>
<evidence type="ECO:0000256" key="3">
    <source>
        <dbReference type="ARBA" id="ARBA00022801"/>
    </source>
</evidence>
<dbReference type="InterPro" id="IPR032466">
    <property type="entry name" value="Metal_Hydrolase"/>
</dbReference>
<dbReference type="GO" id="GO:0006046">
    <property type="term" value="P:N-acetylglucosamine catabolic process"/>
    <property type="evidence" value="ECO:0007669"/>
    <property type="project" value="TreeGrafter"/>
</dbReference>
<feature type="active site" description="Proton donor/acceptor" evidence="5">
    <location>
        <position position="267"/>
    </location>
</feature>
<comment type="similarity">
    <text evidence="1 4">Belongs to the metallo-dependent hydrolases superfamily. NagA family.</text>
</comment>
<dbReference type="Pfam" id="PF01979">
    <property type="entry name" value="Amidohydro_1"/>
    <property type="match status" value="1"/>
</dbReference>
<evidence type="ECO:0000313" key="9">
    <source>
        <dbReference type="EMBL" id="OON36447.1"/>
    </source>
</evidence>
<proteinExistence type="inferred from homology"/>
<keyword evidence="2 7" id="KW-0479">Metal-binding</keyword>
<dbReference type="AlphaFoldDB" id="A0A1S8YCA2"/>
<keyword evidence="10" id="KW-1185">Reference proteome</keyword>
<evidence type="ECO:0000256" key="1">
    <source>
        <dbReference type="ARBA" id="ARBA00010716"/>
    </source>
</evidence>
<sequence length="397" mass="41348">MTERIEGRDVASGAPIALHIENGAIAEIVAIEEREALAWLAPGLVDLQVNGYDGVDFNHFPFTTDGVRHVVQQLWLQGVTRFLPTVITASDEEITQALGALRSACEADAVINAAVAGIHLEGPFLSPQDGPRGAHPASHIQPPDFTTFARWQRAAGGRIRLLTLSPEWPQAPQFIARCVASGVTVSIGHTAATPQQIDQAVAAGASLSTHLGNGAHLQLARHPNYIWSQLAHDGLAAGLIADGDHLPAEVLKVFLRAKGSQAFLVSDVTCFAGMAPGTYDSPIGGRVILSENRRLSMAQNPALLAGSARGLLDGVSHLYRHGLATISEAVAMASARPAALMGLAPAALRVGAPADVVSLLTEDSGGLHLQACWKGGEKVACAAGAQAARLVATPGNE</sequence>
<dbReference type="InterPro" id="IPR006680">
    <property type="entry name" value="Amidohydro-rel"/>
</dbReference>
<dbReference type="PIRSF" id="PIRSF038994">
    <property type="entry name" value="NagA"/>
    <property type="match status" value="1"/>
</dbReference>
<keyword evidence="4" id="KW-0119">Carbohydrate metabolism</keyword>
<keyword evidence="3 4" id="KW-0378">Hydrolase</keyword>
<feature type="binding site" evidence="6">
    <location>
        <position position="134"/>
    </location>
    <ligand>
        <name>substrate</name>
    </ligand>
</feature>
<dbReference type="RefSeq" id="WP_139356396.1">
    <property type="nucleotide sequence ID" value="NZ_MRUL01000026.1"/>
</dbReference>
<dbReference type="GO" id="GO:0046872">
    <property type="term" value="F:metal ion binding"/>
    <property type="evidence" value="ECO:0007669"/>
    <property type="project" value="UniProtKB-KW"/>
</dbReference>
<accession>A0A1S8YCA2</accession>
<organism evidence="9 10">
    <name type="scientific">Izhakiella australiensis</name>
    <dbReference type="NCBI Taxonomy" id="1926881"/>
    <lineage>
        <taxon>Bacteria</taxon>
        <taxon>Pseudomonadati</taxon>
        <taxon>Pseudomonadota</taxon>
        <taxon>Gammaproteobacteria</taxon>
        <taxon>Enterobacterales</taxon>
        <taxon>Erwiniaceae</taxon>
        <taxon>Izhakiella</taxon>
    </lineage>
</organism>
<feature type="binding site" evidence="6">
    <location>
        <position position="245"/>
    </location>
    <ligand>
        <name>substrate</name>
    </ligand>
</feature>
<protein>
    <submittedName>
        <fullName evidence="9">N-acetylglucosamine-6-phosphate deacetylase</fullName>
    </submittedName>
</protein>
<dbReference type="STRING" id="1926881.BTJ39_21925"/>
<reference evidence="9 10" key="1">
    <citation type="submission" date="2016-12" db="EMBL/GenBank/DDBJ databases">
        <title>Izhakiella australiana sp. nov. of genus Izhakiella isolated from Australian desert.</title>
        <authorList>
            <person name="Ji M."/>
        </authorList>
    </citation>
    <scope>NUCLEOTIDE SEQUENCE [LARGE SCALE GENOMIC DNA]</scope>
    <source>
        <strain evidence="9 10">D4N98</strain>
    </source>
</reference>
<dbReference type="InterPro" id="IPR003764">
    <property type="entry name" value="GlcNAc_6-P_deAcase"/>
</dbReference>
<evidence type="ECO:0000256" key="6">
    <source>
        <dbReference type="PIRSR" id="PIRSR038994-2"/>
    </source>
</evidence>